<dbReference type="EMBL" id="BLKY01000001">
    <property type="protein sequence ID" value="GFG83405.1"/>
    <property type="molecule type" value="Genomic_DNA"/>
</dbReference>
<evidence type="ECO:0000256" key="1">
    <source>
        <dbReference type="SAM" id="Phobius"/>
    </source>
</evidence>
<dbReference type="RefSeq" id="WP_083039840.1">
    <property type="nucleotide sequence ID" value="NZ_BLKY01000001.1"/>
</dbReference>
<evidence type="ECO:0000313" key="4">
    <source>
        <dbReference type="Proteomes" id="UP000465305"/>
    </source>
</evidence>
<reference evidence="2" key="2">
    <citation type="submission" date="2020-02" db="EMBL/GenBank/DDBJ databases">
        <authorList>
            <person name="Matsumoto Y."/>
            <person name="Motooka D."/>
            <person name="Nakamura S."/>
        </authorList>
    </citation>
    <scope>NUCLEOTIDE SEQUENCE</scope>
    <source>
        <strain evidence="2">JCM 30723</strain>
    </source>
</reference>
<feature type="transmembrane region" description="Helical" evidence="1">
    <location>
        <begin position="43"/>
        <end position="64"/>
    </location>
</feature>
<evidence type="ECO:0008006" key="5">
    <source>
        <dbReference type="Google" id="ProtNLM"/>
    </source>
</evidence>
<evidence type="ECO:0000313" key="2">
    <source>
        <dbReference type="EMBL" id="GFG83331.1"/>
    </source>
</evidence>
<dbReference type="Proteomes" id="UP000465305">
    <property type="component" value="Unassembled WGS sequence"/>
</dbReference>
<reference evidence="2 4" key="1">
    <citation type="journal article" date="2019" name="Emerg. Microbes Infect.">
        <title>Comprehensive subspecies identification of 175 nontuberculous mycobacteria species based on 7547 genomic profiles.</title>
        <authorList>
            <person name="Matsumoto Y."/>
            <person name="Kinjo T."/>
            <person name="Motooka D."/>
            <person name="Nabeya D."/>
            <person name="Jung N."/>
            <person name="Uechi K."/>
            <person name="Horii T."/>
            <person name="Iida T."/>
            <person name="Fujita J."/>
            <person name="Nakamura S."/>
        </authorList>
    </citation>
    <scope>NUCLEOTIDE SEQUENCE [LARGE SCALE GENOMIC DNA]</scope>
    <source>
        <strain evidence="2 4">JCM 30723</strain>
    </source>
</reference>
<protein>
    <recommendedName>
        <fullName evidence="5">Holin</fullName>
    </recommendedName>
</protein>
<dbReference type="AlphaFoldDB" id="A0A7I9Y3V1"/>
<proteinExistence type="predicted"/>
<organism evidence="2 4">
    <name type="scientific">Mycolicibacter algericus</name>
    <name type="common">Mycobacterium algericum</name>
    <dbReference type="NCBI Taxonomy" id="1288388"/>
    <lineage>
        <taxon>Bacteria</taxon>
        <taxon>Bacillati</taxon>
        <taxon>Actinomycetota</taxon>
        <taxon>Actinomycetes</taxon>
        <taxon>Mycobacteriales</taxon>
        <taxon>Mycobacteriaceae</taxon>
        <taxon>Mycolicibacter</taxon>
    </lineage>
</organism>
<dbReference type="EMBL" id="BLKY01000001">
    <property type="protein sequence ID" value="GFG83331.1"/>
    <property type="molecule type" value="Genomic_DNA"/>
</dbReference>
<keyword evidence="1" id="KW-0812">Transmembrane</keyword>
<comment type="caution">
    <text evidence="2">The sequence shown here is derived from an EMBL/GenBank/DDBJ whole genome shotgun (WGS) entry which is preliminary data.</text>
</comment>
<sequence>MSTESELYTLTFWKRSFAISVSAAAVTASSVLANAQAGSLHDAPWYGTLSTAILSGLIVLLGLIGGAGIRDIAPGSPTTTAQALASLRSTGRHAKPDTDQQG</sequence>
<evidence type="ECO:0000313" key="3">
    <source>
        <dbReference type="EMBL" id="GFG83405.1"/>
    </source>
</evidence>
<gene>
    <name evidence="2" type="ORF">MALGJ_00070</name>
    <name evidence="3" type="ORF">MALGJ_00810</name>
</gene>
<accession>A0A7I9Y3V1</accession>
<name>A0A7I9Y3V1_MYCAL</name>
<keyword evidence="1" id="KW-0472">Membrane</keyword>
<keyword evidence="1" id="KW-1133">Transmembrane helix</keyword>